<evidence type="ECO:0000256" key="3">
    <source>
        <dbReference type="ARBA" id="ARBA00022692"/>
    </source>
</evidence>
<comment type="subcellular location">
    <subcellularLocation>
        <location evidence="1">Cell membrane</location>
        <topology evidence="1">Multi-pass membrane protein</topology>
    </subcellularLocation>
</comment>
<evidence type="ECO:0000256" key="4">
    <source>
        <dbReference type="ARBA" id="ARBA00022989"/>
    </source>
</evidence>
<accession>A0A6J6JB44</accession>
<feature type="compositionally biased region" description="Basic and acidic residues" evidence="6">
    <location>
        <begin position="81"/>
        <end position="97"/>
    </location>
</feature>
<evidence type="ECO:0000256" key="1">
    <source>
        <dbReference type="ARBA" id="ARBA00004651"/>
    </source>
</evidence>
<reference evidence="9" key="1">
    <citation type="submission" date="2020-05" db="EMBL/GenBank/DDBJ databases">
        <authorList>
            <person name="Chiriac C."/>
            <person name="Salcher M."/>
            <person name="Ghai R."/>
            <person name="Kavagutti S V."/>
        </authorList>
    </citation>
    <scope>NUCLEOTIDE SEQUENCE</scope>
</reference>
<evidence type="ECO:0000256" key="2">
    <source>
        <dbReference type="ARBA" id="ARBA00022475"/>
    </source>
</evidence>
<evidence type="ECO:0000256" key="7">
    <source>
        <dbReference type="SAM" id="Phobius"/>
    </source>
</evidence>
<evidence type="ECO:0000256" key="6">
    <source>
        <dbReference type="SAM" id="MobiDB-lite"/>
    </source>
</evidence>
<organism evidence="9">
    <name type="scientific">freshwater metagenome</name>
    <dbReference type="NCBI Taxonomy" id="449393"/>
    <lineage>
        <taxon>unclassified sequences</taxon>
        <taxon>metagenomes</taxon>
        <taxon>ecological metagenomes</taxon>
    </lineage>
</organism>
<evidence type="ECO:0000259" key="8">
    <source>
        <dbReference type="Pfam" id="PF13396"/>
    </source>
</evidence>
<dbReference type="AlphaFoldDB" id="A0A6J6JB44"/>
<feature type="transmembrane region" description="Helical" evidence="7">
    <location>
        <begin position="39"/>
        <end position="57"/>
    </location>
</feature>
<keyword evidence="5 7" id="KW-0472">Membrane</keyword>
<dbReference type="GO" id="GO:0005886">
    <property type="term" value="C:plasma membrane"/>
    <property type="evidence" value="ECO:0007669"/>
    <property type="project" value="UniProtKB-SubCell"/>
</dbReference>
<dbReference type="Pfam" id="PF13396">
    <property type="entry name" value="PLDc_N"/>
    <property type="match status" value="1"/>
</dbReference>
<evidence type="ECO:0000256" key="5">
    <source>
        <dbReference type="ARBA" id="ARBA00023136"/>
    </source>
</evidence>
<keyword evidence="2" id="KW-1003">Cell membrane</keyword>
<feature type="domain" description="Cardiolipin synthase N-terminal" evidence="8">
    <location>
        <begin position="13"/>
        <end position="59"/>
    </location>
</feature>
<sequence length="119" mass="13236">MVRSLLFIFAAWLLFTVFVTVFAASAKKNEVRNLPKWAWIVICLFVPVVGGLLYLVLGRPVGGPKNRFGRTKIVAPDDDPSFLRDLSEKLDKQKPESEEPNPMTEPDEDSGDSAGKDKS</sequence>
<name>A0A6J6JB44_9ZZZZ</name>
<protein>
    <submittedName>
        <fullName evidence="9">Unannotated protein</fullName>
    </submittedName>
</protein>
<proteinExistence type="predicted"/>
<keyword evidence="3 7" id="KW-0812">Transmembrane</keyword>
<gene>
    <name evidence="9" type="ORF">UFOPK2132_00376</name>
</gene>
<dbReference type="EMBL" id="CAEZVU010000048">
    <property type="protein sequence ID" value="CAB4633259.1"/>
    <property type="molecule type" value="Genomic_DNA"/>
</dbReference>
<feature type="region of interest" description="Disordered" evidence="6">
    <location>
        <begin position="61"/>
        <end position="119"/>
    </location>
</feature>
<evidence type="ECO:0000313" key="9">
    <source>
        <dbReference type="EMBL" id="CAB4633259.1"/>
    </source>
</evidence>
<keyword evidence="4 7" id="KW-1133">Transmembrane helix</keyword>
<dbReference type="InterPro" id="IPR027379">
    <property type="entry name" value="CLS_N"/>
</dbReference>